<protein>
    <submittedName>
        <fullName evidence="5">GntR family transcriptional regulator</fullName>
    </submittedName>
</protein>
<dbReference type="SUPFAM" id="SSF64288">
    <property type="entry name" value="Chorismate lyase-like"/>
    <property type="match status" value="1"/>
</dbReference>
<dbReference type="AlphaFoldDB" id="A0A933L5C0"/>
<comment type="caution">
    <text evidence="5">The sequence shown here is derived from an EMBL/GenBank/DDBJ whole genome shotgun (WGS) entry which is preliminary data.</text>
</comment>
<dbReference type="InterPro" id="IPR028978">
    <property type="entry name" value="Chorismate_lyase_/UTRA_dom_sf"/>
</dbReference>
<dbReference type="InterPro" id="IPR000524">
    <property type="entry name" value="Tscrpt_reg_HTH_GntR"/>
</dbReference>
<keyword evidence="1" id="KW-0805">Transcription regulation</keyword>
<evidence type="ECO:0000256" key="2">
    <source>
        <dbReference type="ARBA" id="ARBA00023125"/>
    </source>
</evidence>
<sequence>MLMDEVPGLQRPDRRRPEPLWHQAETALRALIEAGEWGAGSQIPNEDKLCDMLGISRITVRHALRNLEEAGLLRREHGRGTFVRSATVVAGVRGLTSFTDEMHTLALSPGTRLLEARRLSASVDMADALELAPGDPVVQLRRLRLGNGLPIGIQTTHLPEARVPGLLAAAADVQSLYGWLKEHCGITPLKAKEVYRVGRVAAEDAEHIQLEAGTPAFEVERITYDSRGPFELARSTMRADRYEIRSTLYV</sequence>
<dbReference type="InterPro" id="IPR036388">
    <property type="entry name" value="WH-like_DNA-bd_sf"/>
</dbReference>
<gene>
    <name evidence="5" type="ORF">HY834_21080</name>
</gene>
<dbReference type="PANTHER" id="PTHR44846:SF1">
    <property type="entry name" value="MANNOSYL-D-GLYCERATE TRANSPORT_METABOLISM SYSTEM REPRESSOR MNGR-RELATED"/>
    <property type="match status" value="1"/>
</dbReference>
<dbReference type="InterPro" id="IPR011663">
    <property type="entry name" value="UTRA"/>
</dbReference>
<keyword evidence="2" id="KW-0238">DNA-binding</keyword>
<proteinExistence type="predicted"/>
<dbReference type="Proteomes" id="UP000782610">
    <property type="component" value="Unassembled WGS sequence"/>
</dbReference>
<dbReference type="PANTHER" id="PTHR44846">
    <property type="entry name" value="MANNOSYL-D-GLYCERATE TRANSPORT/METABOLISM SYSTEM REPRESSOR MNGR-RELATED"/>
    <property type="match status" value="1"/>
</dbReference>
<dbReference type="PROSITE" id="PS50949">
    <property type="entry name" value="HTH_GNTR"/>
    <property type="match status" value="1"/>
</dbReference>
<evidence type="ECO:0000313" key="6">
    <source>
        <dbReference type="Proteomes" id="UP000782610"/>
    </source>
</evidence>
<accession>A0A933L5C0</accession>
<dbReference type="EMBL" id="JACRAF010000069">
    <property type="protein sequence ID" value="MBI4924238.1"/>
    <property type="molecule type" value="Genomic_DNA"/>
</dbReference>
<dbReference type="Pfam" id="PF00392">
    <property type="entry name" value="GntR"/>
    <property type="match status" value="1"/>
</dbReference>
<dbReference type="PRINTS" id="PR00035">
    <property type="entry name" value="HTHGNTR"/>
</dbReference>
<reference evidence="5" key="1">
    <citation type="submission" date="2020-07" db="EMBL/GenBank/DDBJ databases">
        <title>Huge and variable diversity of episymbiotic CPR bacteria and DPANN archaea in groundwater ecosystems.</title>
        <authorList>
            <person name="He C.Y."/>
            <person name="Keren R."/>
            <person name="Whittaker M."/>
            <person name="Farag I.F."/>
            <person name="Doudna J."/>
            <person name="Cate J.H.D."/>
            <person name="Banfield J.F."/>
        </authorList>
    </citation>
    <scope>NUCLEOTIDE SEQUENCE</scope>
    <source>
        <strain evidence="5">NC_groundwater_1586_Pr3_B-0.1um_66_15</strain>
    </source>
</reference>
<dbReference type="GO" id="GO:0003700">
    <property type="term" value="F:DNA-binding transcription factor activity"/>
    <property type="evidence" value="ECO:0007669"/>
    <property type="project" value="InterPro"/>
</dbReference>
<evidence type="ECO:0000313" key="5">
    <source>
        <dbReference type="EMBL" id="MBI4924238.1"/>
    </source>
</evidence>
<dbReference type="Gene3D" id="1.10.10.10">
    <property type="entry name" value="Winged helix-like DNA-binding domain superfamily/Winged helix DNA-binding domain"/>
    <property type="match status" value="1"/>
</dbReference>
<dbReference type="Pfam" id="PF07702">
    <property type="entry name" value="UTRA"/>
    <property type="match status" value="1"/>
</dbReference>
<dbReference type="SMART" id="SM00866">
    <property type="entry name" value="UTRA"/>
    <property type="match status" value="1"/>
</dbReference>
<dbReference type="GO" id="GO:0045892">
    <property type="term" value="P:negative regulation of DNA-templated transcription"/>
    <property type="evidence" value="ECO:0007669"/>
    <property type="project" value="TreeGrafter"/>
</dbReference>
<dbReference type="InterPro" id="IPR036390">
    <property type="entry name" value="WH_DNA-bd_sf"/>
</dbReference>
<feature type="domain" description="HTH gntR-type" evidence="4">
    <location>
        <begin position="18"/>
        <end position="86"/>
    </location>
</feature>
<dbReference type="SUPFAM" id="SSF46785">
    <property type="entry name" value="Winged helix' DNA-binding domain"/>
    <property type="match status" value="1"/>
</dbReference>
<dbReference type="SMART" id="SM00345">
    <property type="entry name" value="HTH_GNTR"/>
    <property type="match status" value="1"/>
</dbReference>
<evidence type="ECO:0000256" key="1">
    <source>
        <dbReference type="ARBA" id="ARBA00023015"/>
    </source>
</evidence>
<name>A0A933L5C0_9HYPH</name>
<dbReference type="CDD" id="cd07377">
    <property type="entry name" value="WHTH_GntR"/>
    <property type="match status" value="1"/>
</dbReference>
<dbReference type="Gene3D" id="3.40.1410.10">
    <property type="entry name" value="Chorismate lyase-like"/>
    <property type="match status" value="1"/>
</dbReference>
<keyword evidence="3" id="KW-0804">Transcription</keyword>
<dbReference type="GO" id="GO:0003677">
    <property type="term" value="F:DNA binding"/>
    <property type="evidence" value="ECO:0007669"/>
    <property type="project" value="UniProtKB-KW"/>
</dbReference>
<dbReference type="InterPro" id="IPR050679">
    <property type="entry name" value="Bact_HTH_transcr_reg"/>
</dbReference>
<organism evidence="5 6">
    <name type="scientific">Devosia nanyangense</name>
    <dbReference type="NCBI Taxonomy" id="1228055"/>
    <lineage>
        <taxon>Bacteria</taxon>
        <taxon>Pseudomonadati</taxon>
        <taxon>Pseudomonadota</taxon>
        <taxon>Alphaproteobacteria</taxon>
        <taxon>Hyphomicrobiales</taxon>
        <taxon>Devosiaceae</taxon>
        <taxon>Devosia</taxon>
    </lineage>
</organism>
<evidence type="ECO:0000259" key="4">
    <source>
        <dbReference type="PROSITE" id="PS50949"/>
    </source>
</evidence>
<evidence type="ECO:0000256" key="3">
    <source>
        <dbReference type="ARBA" id="ARBA00023163"/>
    </source>
</evidence>